<proteinExistence type="inferred from homology"/>
<dbReference type="GO" id="GO:0004497">
    <property type="term" value="F:monooxygenase activity"/>
    <property type="evidence" value="ECO:0007669"/>
    <property type="project" value="UniProtKB-KW"/>
</dbReference>
<name>A0AAD6TM23_9AGAR</name>
<evidence type="ECO:0000256" key="1">
    <source>
        <dbReference type="ARBA" id="ARBA00005706"/>
    </source>
</evidence>
<gene>
    <name evidence="6" type="ORF">C8F04DRAFT_1247476</name>
</gene>
<dbReference type="AlphaFoldDB" id="A0AAD6TM23"/>
<protein>
    <recommendedName>
        <fullName evidence="8">FAD/NAD(P)-binding domain-containing protein</fullName>
    </recommendedName>
</protein>
<feature type="compositionally biased region" description="Acidic residues" evidence="5">
    <location>
        <begin position="755"/>
        <end position="774"/>
    </location>
</feature>
<dbReference type="Proteomes" id="UP001218188">
    <property type="component" value="Unassembled WGS sequence"/>
</dbReference>
<evidence type="ECO:0000256" key="4">
    <source>
        <dbReference type="ARBA" id="ARBA00049364"/>
    </source>
</evidence>
<dbReference type="PANTHER" id="PTHR43747">
    <property type="entry name" value="FAD-BINDING PROTEIN"/>
    <property type="match status" value="1"/>
</dbReference>
<comment type="caution">
    <text evidence="6">The sequence shown here is derived from an EMBL/GenBank/DDBJ whole genome shotgun (WGS) entry which is preliminary data.</text>
</comment>
<dbReference type="GO" id="GO:0044550">
    <property type="term" value="P:secondary metabolite biosynthetic process"/>
    <property type="evidence" value="ECO:0007669"/>
    <property type="project" value="UniProtKB-ARBA"/>
</dbReference>
<keyword evidence="7" id="KW-1185">Reference proteome</keyword>
<sequence>MFILPSTTFRDKAAANPNWTETELLNSGNVQSAPAAESDVTVVGGGIHGLMYAIHARKVHPEADLKISLFEKAAKPQWKIGESTLPHFAQWTISAGMKAEYLLRFFGLHSGLESFFLDRDKPDEYAVFCNNGPPPFLASGYQLQRSMSELVFTVFAQRLGVNVWHGHAADIQNTTLSQDGDSVPIIRQSDKTEQLVTGRFRQYASKAARVKRFDNFNTDAFFAYFEGTNENAVPEELEGFEGGHTSHICFPEGWMYLIRFLSWHESPMENLLDMIHYILDHAELGTPHDEMPSSEELCKMFGCKMKWVWSIGYACRDDTTYPADLESYGSSEGERRFNFITKKYKKLGDVMRHFTLLPDYHGMAGNNVVVSGPGWVTIGDGIGFTNPLLSPGINAGMASTTLAAQTTVAAIKTKTEEERAAVWKKYDDYCAGAVPSLNLMNQFLYLTFMHPLIGPRVGFLWTIVIGHTLPKWSLPRAAFTVDLPNFAEHAIHWLWGSQVDDSVKVAEHTTKKLMPLNLDEPVPQEIVDEAFPFRYEGELRNYGPMLEWDVKKYRGQDRFQSQCHACKTWLPCRGDWLKCTACGVIRPLEDCEIKWHIPPTDFELSKFAVIAPNSMSVGTVLADYVKNRDIMYIASRCPHQYRDYSQVAETNVASMIKNEDKLEASHLVPTGEHAWYTKNAVDVRAGDMGDGGGLDALWIKEISSSSPTVASLSIAQATHGAVVHLPDRIRWRYLEIRCAWNLFKACRTKPPSRDDNDEEGHETGDEDDTGDETDEEKYAHISVVENVATVQKWLEDQIVRQAESPKNPPVILGGTPSGTQTPKSGRDTPEPTADGNAKAGDAPLRTETVPGPSEMEID</sequence>
<dbReference type="EMBL" id="JARJCM010000001">
    <property type="protein sequence ID" value="KAJ7047876.1"/>
    <property type="molecule type" value="Genomic_DNA"/>
</dbReference>
<dbReference type="Pfam" id="PF04820">
    <property type="entry name" value="Trp_halogenase"/>
    <property type="match status" value="1"/>
</dbReference>
<dbReference type="Gene3D" id="3.50.50.60">
    <property type="entry name" value="FAD/NAD(P)-binding domain"/>
    <property type="match status" value="1"/>
</dbReference>
<evidence type="ECO:0008006" key="8">
    <source>
        <dbReference type="Google" id="ProtNLM"/>
    </source>
</evidence>
<dbReference type="SUPFAM" id="SSF51905">
    <property type="entry name" value="FAD/NAD(P)-binding domain"/>
    <property type="match status" value="1"/>
</dbReference>
<evidence type="ECO:0000256" key="2">
    <source>
        <dbReference type="ARBA" id="ARBA00023002"/>
    </source>
</evidence>
<evidence type="ECO:0000313" key="7">
    <source>
        <dbReference type="Proteomes" id="UP001218188"/>
    </source>
</evidence>
<comment type="catalytic activity">
    <reaction evidence="4">
        <text>melleolide F + FADH2 + chloride + O2 = 6'-chloromelleolide F + FAD + 2 H2O + H(+)</text>
        <dbReference type="Rhea" id="RHEA:67160"/>
        <dbReference type="ChEBI" id="CHEBI:15377"/>
        <dbReference type="ChEBI" id="CHEBI:15378"/>
        <dbReference type="ChEBI" id="CHEBI:15379"/>
        <dbReference type="ChEBI" id="CHEBI:17996"/>
        <dbReference type="ChEBI" id="CHEBI:57692"/>
        <dbReference type="ChEBI" id="CHEBI:58307"/>
        <dbReference type="ChEBI" id="CHEBI:167712"/>
        <dbReference type="ChEBI" id="CHEBI:167713"/>
    </reaction>
    <physiologicalReaction direction="left-to-right" evidence="4">
        <dbReference type="Rhea" id="RHEA:67161"/>
    </physiologicalReaction>
</comment>
<evidence type="ECO:0000313" key="6">
    <source>
        <dbReference type="EMBL" id="KAJ7047876.1"/>
    </source>
</evidence>
<evidence type="ECO:0000256" key="3">
    <source>
        <dbReference type="ARBA" id="ARBA00023033"/>
    </source>
</evidence>
<organism evidence="6 7">
    <name type="scientific">Mycena alexandri</name>
    <dbReference type="NCBI Taxonomy" id="1745969"/>
    <lineage>
        <taxon>Eukaryota</taxon>
        <taxon>Fungi</taxon>
        <taxon>Dikarya</taxon>
        <taxon>Basidiomycota</taxon>
        <taxon>Agaricomycotina</taxon>
        <taxon>Agaricomycetes</taxon>
        <taxon>Agaricomycetidae</taxon>
        <taxon>Agaricales</taxon>
        <taxon>Marasmiineae</taxon>
        <taxon>Mycenaceae</taxon>
        <taxon>Mycena</taxon>
    </lineage>
</organism>
<dbReference type="PANTHER" id="PTHR43747:SF5">
    <property type="entry name" value="FAD-BINDING DOMAIN-CONTAINING PROTEIN"/>
    <property type="match status" value="1"/>
</dbReference>
<keyword evidence="2" id="KW-0560">Oxidoreductase</keyword>
<feature type="region of interest" description="Disordered" evidence="5">
    <location>
        <begin position="747"/>
        <end position="774"/>
    </location>
</feature>
<reference evidence="6" key="1">
    <citation type="submission" date="2023-03" db="EMBL/GenBank/DDBJ databases">
        <title>Massive genome expansion in bonnet fungi (Mycena s.s.) driven by repeated elements and novel gene families across ecological guilds.</title>
        <authorList>
            <consortium name="Lawrence Berkeley National Laboratory"/>
            <person name="Harder C.B."/>
            <person name="Miyauchi S."/>
            <person name="Viragh M."/>
            <person name="Kuo A."/>
            <person name="Thoen E."/>
            <person name="Andreopoulos B."/>
            <person name="Lu D."/>
            <person name="Skrede I."/>
            <person name="Drula E."/>
            <person name="Henrissat B."/>
            <person name="Morin E."/>
            <person name="Kohler A."/>
            <person name="Barry K."/>
            <person name="LaButti K."/>
            <person name="Morin E."/>
            <person name="Salamov A."/>
            <person name="Lipzen A."/>
            <person name="Mereny Z."/>
            <person name="Hegedus B."/>
            <person name="Baldrian P."/>
            <person name="Stursova M."/>
            <person name="Weitz H."/>
            <person name="Taylor A."/>
            <person name="Grigoriev I.V."/>
            <person name="Nagy L.G."/>
            <person name="Martin F."/>
            <person name="Kauserud H."/>
        </authorList>
    </citation>
    <scope>NUCLEOTIDE SEQUENCE</scope>
    <source>
        <strain evidence="6">CBHHK200</strain>
    </source>
</reference>
<comment type="similarity">
    <text evidence="1">Belongs to the flavin-dependent halogenase family.</text>
</comment>
<accession>A0AAD6TM23</accession>
<keyword evidence="3" id="KW-0503">Monooxygenase</keyword>
<dbReference type="InterPro" id="IPR006905">
    <property type="entry name" value="Flavin_halogenase"/>
</dbReference>
<evidence type="ECO:0000256" key="5">
    <source>
        <dbReference type="SAM" id="MobiDB-lite"/>
    </source>
</evidence>
<feature type="region of interest" description="Disordered" evidence="5">
    <location>
        <begin position="801"/>
        <end position="858"/>
    </location>
</feature>
<dbReference type="InterPro" id="IPR050816">
    <property type="entry name" value="Flavin-dep_Halogenase_NPB"/>
</dbReference>
<dbReference type="GO" id="GO:0140907">
    <property type="term" value="F:flavin-dependent halogenase activity"/>
    <property type="evidence" value="ECO:0007669"/>
    <property type="project" value="UniProtKB-ARBA"/>
</dbReference>
<dbReference type="InterPro" id="IPR036188">
    <property type="entry name" value="FAD/NAD-bd_sf"/>
</dbReference>